<reference evidence="2" key="1">
    <citation type="journal article" date="2022" name="Int. J. Mol. Sci.">
        <title>Draft Genome of Tanacetum Coccineum: Genomic Comparison of Closely Related Tanacetum-Family Plants.</title>
        <authorList>
            <person name="Yamashiro T."/>
            <person name="Shiraishi A."/>
            <person name="Nakayama K."/>
            <person name="Satake H."/>
        </authorList>
    </citation>
    <scope>NUCLEOTIDE SEQUENCE</scope>
</reference>
<reference evidence="2" key="2">
    <citation type="submission" date="2022-01" db="EMBL/GenBank/DDBJ databases">
        <authorList>
            <person name="Yamashiro T."/>
            <person name="Shiraishi A."/>
            <person name="Satake H."/>
            <person name="Nakayama K."/>
        </authorList>
    </citation>
    <scope>NUCLEOTIDE SEQUENCE</scope>
</reference>
<comment type="caution">
    <text evidence="2">The sequence shown here is derived from an EMBL/GenBank/DDBJ whole genome shotgun (WGS) entry which is preliminary data.</text>
</comment>
<gene>
    <name evidence="2" type="ORF">Tco_1080308</name>
</gene>
<evidence type="ECO:0000256" key="1">
    <source>
        <dbReference type="SAM" id="MobiDB-lite"/>
    </source>
</evidence>
<name>A0ABQ5HW96_9ASTR</name>
<proteinExistence type="predicted"/>
<sequence length="591" mass="67253">MQVNTTVETLRRMVFGSRFFREGTKDGSPGDEETEHMSALFTILEYLYSGTFCKDNGSVRADEIPCGSTDPDDDNLWREGMENSCRVVIQGLSPNADISGHADNDLPRSYATVSYSVSPSKKGKRNLLRKRLSEGDEEEKEKLIISHFGNVLSIPSGLTNHRCVGCGEPLYGHPCRRCTCERRGNDLRDGYFFLCHSRNGDSFTYDSTPNSFDNPPDFSYPPPQPQYVPYFCELCGNDAHYGYDCPPQHAFEDKQYQPEGILELFRKLHDDVQNIHEVLAEYINTSSWNHPTIYCDDDDDDDEDYTIVITPDLPITDSLIMEDEHLNTIPVTESDELIKSSIENLVPIPSEYSIDLSRYLMMTSQVMRSEFNPIHNEDLDSTLKNNRFDTESYLLESSLNHDTLMAPSPKIDSLFDEFVGELITIPPRIANREHEEYISLLEREEIDVFPNPDDSIPPGIESDDYDSEDEDNSISFPEFESFHVDYPDSGDSTIDMVEDITVDVPNILPTHPILHMDFDFIPSHNDLGSDLDVSSPSGDINKIYDPGICIEVKSTRFLATQIPAVIDTLLQFFIKNEDKAYITVFHCFQRR</sequence>
<evidence type="ECO:0000313" key="2">
    <source>
        <dbReference type="EMBL" id="GJT91463.1"/>
    </source>
</evidence>
<accession>A0ABQ5HW96</accession>
<organism evidence="2 3">
    <name type="scientific">Tanacetum coccineum</name>
    <dbReference type="NCBI Taxonomy" id="301880"/>
    <lineage>
        <taxon>Eukaryota</taxon>
        <taxon>Viridiplantae</taxon>
        <taxon>Streptophyta</taxon>
        <taxon>Embryophyta</taxon>
        <taxon>Tracheophyta</taxon>
        <taxon>Spermatophyta</taxon>
        <taxon>Magnoliopsida</taxon>
        <taxon>eudicotyledons</taxon>
        <taxon>Gunneridae</taxon>
        <taxon>Pentapetalae</taxon>
        <taxon>asterids</taxon>
        <taxon>campanulids</taxon>
        <taxon>Asterales</taxon>
        <taxon>Asteraceae</taxon>
        <taxon>Asteroideae</taxon>
        <taxon>Anthemideae</taxon>
        <taxon>Anthemidinae</taxon>
        <taxon>Tanacetum</taxon>
    </lineage>
</organism>
<dbReference type="Proteomes" id="UP001151760">
    <property type="component" value="Unassembled WGS sequence"/>
</dbReference>
<feature type="compositionally biased region" description="Acidic residues" evidence="1">
    <location>
        <begin position="461"/>
        <end position="472"/>
    </location>
</feature>
<protein>
    <recommendedName>
        <fullName evidence="4">CCHC-type domain-containing protein</fullName>
    </recommendedName>
</protein>
<dbReference type="EMBL" id="BQNB010020021">
    <property type="protein sequence ID" value="GJT91463.1"/>
    <property type="molecule type" value="Genomic_DNA"/>
</dbReference>
<feature type="region of interest" description="Disordered" evidence="1">
    <location>
        <begin position="448"/>
        <end position="472"/>
    </location>
</feature>
<evidence type="ECO:0008006" key="4">
    <source>
        <dbReference type="Google" id="ProtNLM"/>
    </source>
</evidence>
<evidence type="ECO:0000313" key="3">
    <source>
        <dbReference type="Proteomes" id="UP001151760"/>
    </source>
</evidence>
<keyword evidence="3" id="KW-1185">Reference proteome</keyword>